<dbReference type="PANTHER" id="PTHR22767">
    <property type="entry name" value="N-TERMINAL ACETYLTRANSFERASE-RELATED"/>
    <property type="match status" value="1"/>
</dbReference>
<dbReference type="Pfam" id="PF07719">
    <property type="entry name" value="TPR_2"/>
    <property type="match status" value="1"/>
</dbReference>
<dbReference type="FunFam" id="1.25.40.1040:FF:000003">
    <property type="entry name" value="N-terminal acetyltransferase A, auxiliary subunit"/>
    <property type="match status" value="1"/>
</dbReference>
<accession>A0A1D2JM07</accession>
<dbReference type="InterPro" id="IPR019734">
    <property type="entry name" value="TPR_rpt"/>
</dbReference>
<feature type="region of interest" description="Disordered" evidence="4">
    <location>
        <begin position="585"/>
        <end position="652"/>
    </location>
</feature>
<dbReference type="FunFam" id="1.25.40.1010:FF:000002">
    <property type="entry name" value="N-terminal acetyltransferase catalytic subunit (NAT1)"/>
    <property type="match status" value="1"/>
</dbReference>
<dbReference type="PIRSF" id="PIRSF000422">
    <property type="entry name" value="N-terminal-AcTrfase-A_aux_su"/>
    <property type="match status" value="1"/>
</dbReference>
<keyword evidence="1" id="KW-0677">Repeat</keyword>
<feature type="compositionally biased region" description="Basic and acidic residues" evidence="4">
    <location>
        <begin position="613"/>
        <end position="630"/>
    </location>
</feature>
<dbReference type="EMBL" id="LZYO01000029">
    <property type="protein sequence ID" value="ODH42101.1"/>
    <property type="molecule type" value="Genomic_DNA"/>
</dbReference>
<dbReference type="Gene3D" id="1.25.40.1040">
    <property type="match status" value="1"/>
</dbReference>
<dbReference type="VEuPathDB" id="FungiDB:PADG_01786"/>
<dbReference type="InterPro" id="IPR013105">
    <property type="entry name" value="TPR_2"/>
</dbReference>
<dbReference type="SUPFAM" id="SSF48452">
    <property type="entry name" value="TPR-like"/>
    <property type="match status" value="2"/>
</dbReference>
<dbReference type="SMART" id="SM00028">
    <property type="entry name" value="TPR"/>
    <property type="match status" value="4"/>
</dbReference>
<sequence length="848" mass="96143">MVMNEPPSLNPKDQSLFHQVVRHCESKQYKKGLKIADHVLRKNPKHGETQAMKALILSNQGHQEEAFALAKVAIANHLRSHICWHVYGLLYRADKNYDEAIKAYKTALKYDSTSQAIQRDLALLQAQMRDYQGYIQSRTTMLQQKPGFRQNWTALAIAHHLAGNLTEAENVLTTYEQTLKTPPPRSDMEHSEAVLYKNSIIAESGNLEKALEHLDAVGKGCFDVLAVMEMRADYLLRLGRKDEAAAAYEALLERNPENSNYYDALIKAKGIVESDRETLKALFDEWVKKYPRGDAARRIPLDILEGQDFREAADSYLQRMLCRGIPSTFANIKFLYTNTAKRDTVQELAEGYAQGHLGSQANGSSEKQMNGNSSMFESSVYYFLAQHYNYHLSRNLEKATEYIDKAIALSPNSVDYHMTKARIWKHYGNIPKAAEVMEKARSLDEKDRYINSKAAKYQLRNDENEKALDNMSKFTRNETVGGPLGDLHEMQCVWYLTEDGESYLRQRKLGLALKRFHAVNNIFDVWYEDQFDFHSFSLRKGMIRAYIDMIRWENHLRDHPYYTRSALAAVKTYILIHDQPDLVHGPIPSRVNGTAEGEADSAERKKALKKAKREQLRLEKAEAAKRDLKKASSTKGGDGETGKEDSDPLGTKLVQTSEPLKNAMKFLSPLLECSPGNMDVQKTGFEVFIRRNKYLLALKCLLASHSIDSENPALHTQIARFRKAIDTLSEPLPPNVSEVIAADFDPLLPKSQDLTNWNESFLSQHKSSAVHVQAALSVRQLLAPDSKPQCEKELISTVDLETASLEDAIAGLHLLDDWHSSQEAKAAYISQAQKRWTEASAFQPTQIQ</sequence>
<dbReference type="AlphaFoldDB" id="A0A1D2JM07"/>
<evidence type="ECO:0000313" key="6">
    <source>
        <dbReference type="Proteomes" id="UP000242814"/>
    </source>
</evidence>
<comment type="caution">
    <text evidence="5">The sequence shown here is derived from an EMBL/GenBank/DDBJ whole genome shotgun (WGS) entry which is preliminary data.</text>
</comment>
<evidence type="ECO:0000313" key="5">
    <source>
        <dbReference type="EMBL" id="ODH42101.1"/>
    </source>
</evidence>
<dbReference type="PANTHER" id="PTHR22767:SF2">
    <property type="entry name" value="N(ALPHA)-ACETYLTRANSFERASE 15_16, ISOFORM A"/>
    <property type="match status" value="1"/>
</dbReference>
<reference evidence="5 6" key="1">
    <citation type="submission" date="2016-06" db="EMBL/GenBank/DDBJ databases">
        <authorList>
            <person name="Kjaerup R.B."/>
            <person name="Dalgaard T.S."/>
            <person name="Juul-Madsen H.R."/>
        </authorList>
    </citation>
    <scope>NUCLEOTIDE SEQUENCE [LARGE SCALE GENOMIC DNA]</scope>
    <source>
        <strain evidence="5 6">Pb300</strain>
    </source>
</reference>
<dbReference type="Proteomes" id="UP000242814">
    <property type="component" value="Unassembled WGS sequence"/>
</dbReference>
<dbReference type="InterPro" id="IPR021183">
    <property type="entry name" value="NatA_aux_su"/>
</dbReference>
<proteinExistence type="predicted"/>
<dbReference type="GO" id="GO:0031415">
    <property type="term" value="C:NatA complex"/>
    <property type="evidence" value="ECO:0007669"/>
    <property type="project" value="TreeGrafter"/>
</dbReference>
<dbReference type="InterPro" id="IPR011990">
    <property type="entry name" value="TPR-like_helical_dom_sf"/>
</dbReference>
<name>A0A1D2JM07_PARBR</name>
<evidence type="ECO:0000256" key="3">
    <source>
        <dbReference type="PROSITE-ProRule" id="PRU00339"/>
    </source>
</evidence>
<gene>
    <name evidence="5" type="ORF">ACO22_01254</name>
</gene>
<organism evidence="5 6">
    <name type="scientific">Paracoccidioides brasiliensis</name>
    <dbReference type="NCBI Taxonomy" id="121759"/>
    <lineage>
        <taxon>Eukaryota</taxon>
        <taxon>Fungi</taxon>
        <taxon>Dikarya</taxon>
        <taxon>Ascomycota</taxon>
        <taxon>Pezizomycotina</taxon>
        <taxon>Eurotiomycetes</taxon>
        <taxon>Eurotiomycetidae</taxon>
        <taxon>Onygenales</taxon>
        <taxon>Ajellomycetaceae</taxon>
        <taxon>Paracoccidioides</taxon>
    </lineage>
</organism>
<evidence type="ECO:0008006" key="7">
    <source>
        <dbReference type="Google" id="ProtNLM"/>
    </source>
</evidence>
<evidence type="ECO:0000256" key="1">
    <source>
        <dbReference type="ARBA" id="ARBA00022737"/>
    </source>
</evidence>
<protein>
    <recommendedName>
        <fullName evidence="7">N-terminal acetyltransferase A complex subunit nat1</fullName>
    </recommendedName>
</protein>
<evidence type="ECO:0000256" key="4">
    <source>
        <dbReference type="SAM" id="MobiDB-lite"/>
    </source>
</evidence>
<feature type="repeat" description="TPR" evidence="3">
    <location>
        <begin position="81"/>
        <end position="114"/>
    </location>
</feature>
<dbReference type="Pfam" id="PF12569">
    <property type="entry name" value="NatA_aux_su"/>
    <property type="match status" value="1"/>
</dbReference>
<dbReference type="Gene3D" id="1.25.40.1010">
    <property type="match status" value="1"/>
</dbReference>
<keyword evidence="2 3" id="KW-0802">TPR repeat</keyword>
<evidence type="ECO:0000256" key="2">
    <source>
        <dbReference type="ARBA" id="ARBA00022803"/>
    </source>
</evidence>
<dbReference type="PROSITE" id="PS50005">
    <property type="entry name" value="TPR"/>
    <property type="match status" value="1"/>
</dbReference>
<dbReference type="VEuPathDB" id="FungiDB:PABG_03232"/>
<feature type="compositionally biased region" description="Basic and acidic residues" evidence="4">
    <location>
        <begin position="637"/>
        <end position="646"/>
    </location>
</feature>